<comment type="subcellular location">
    <subcellularLocation>
        <location evidence="1">Cell outer membrane</location>
        <topology evidence="1">Multi-pass membrane protein</topology>
    </subcellularLocation>
</comment>
<dbReference type="Pfam" id="PF13953">
    <property type="entry name" value="PapC_C"/>
    <property type="match status" value="1"/>
</dbReference>
<feature type="domain" description="PapC-like C-terminal" evidence="11">
    <location>
        <begin position="722"/>
        <end position="783"/>
    </location>
</feature>
<gene>
    <name evidence="13" type="ORF">LH23_10865</name>
</gene>
<evidence type="ECO:0000259" key="11">
    <source>
        <dbReference type="Pfam" id="PF13953"/>
    </source>
</evidence>
<keyword evidence="3" id="KW-0813">Transport</keyword>
<evidence type="ECO:0000256" key="6">
    <source>
        <dbReference type="ARBA" id="ARBA00022729"/>
    </source>
</evidence>
<evidence type="ECO:0000256" key="4">
    <source>
        <dbReference type="ARBA" id="ARBA00022452"/>
    </source>
</evidence>
<keyword evidence="4" id="KW-1134">Transmembrane beta strand</keyword>
<evidence type="ECO:0000256" key="7">
    <source>
        <dbReference type="ARBA" id="ARBA00023136"/>
    </source>
</evidence>
<dbReference type="Proteomes" id="UP000029516">
    <property type="component" value="Chromosome"/>
</dbReference>
<reference evidence="13 14" key="1">
    <citation type="submission" date="2014-09" db="EMBL/GenBank/DDBJ databases">
        <authorList>
            <person name="Chan K.-G."/>
        </authorList>
    </citation>
    <scope>NUCLEOTIDE SEQUENCE [LARGE SCALE GENOMIC DNA]</scope>
    <source>
        <strain evidence="13 14">M006</strain>
    </source>
</reference>
<evidence type="ECO:0000256" key="1">
    <source>
        <dbReference type="ARBA" id="ARBA00004571"/>
    </source>
</evidence>
<dbReference type="Pfam" id="PF00577">
    <property type="entry name" value="Usher"/>
    <property type="match status" value="1"/>
</dbReference>
<comment type="similarity">
    <text evidence="2">Belongs to the fimbrial export usher family.</text>
</comment>
<evidence type="ECO:0000313" key="13">
    <source>
        <dbReference type="EMBL" id="AIR61147.1"/>
    </source>
</evidence>
<protein>
    <submittedName>
        <fullName evidence="13">Fimbrial protein</fullName>
    </submittedName>
</protein>
<evidence type="ECO:0000259" key="12">
    <source>
        <dbReference type="Pfam" id="PF13954"/>
    </source>
</evidence>
<dbReference type="GO" id="GO:0009279">
    <property type="term" value="C:cell outer membrane"/>
    <property type="evidence" value="ECO:0007669"/>
    <property type="project" value="UniProtKB-SubCell"/>
</dbReference>
<dbReference type="InterPro" id="IPR025885">
    <property type="entry name" value="PapC_N"/>
</dbReference>
<dbReference type="InterPro" id="IPR042186">
    <property type="entry name" value="FimD_plug_dom"/>
</dbReference>
<dbReference type="AlphaFoldDB" id="A0AAN0VTB6"/>
<dbReference type="InterPro" id="IPR037224">
    <property type="entry name" value="PapC_N_sf"/>
</dbReference>
<accession>A0AAN0VTB6</accession>
<dbReference type="Gene3D" id="2.60.40.2070">
    <property type="match status" value="1"/>
</dbReference>
<evidence type="ECO:0000256" key="8">
    <source>
        <dbReference type="ARBA" id="ARBA00023237"/>
    </source>
</evidence>
<feature type="domain" description="PapC N-terminal" evidence="12">
    <location>
        <begin position="32"/>
        <end position="164"/>
    </location>
</feature>
<proteinExistence type="inferred from homology"/>
<dbReference type="InterPro" id="IPR025949">
    <property type="entry name" value="PapC-like_C"/>
</dbReference>
<dbReference type="Gene3D" id="2.60.40.2610">
    <property type="entry name" value="Outer membrane usher protein FimD, plug domain"/>
    <property type="match status" value="1"/>
</dbReference>
<evidence type="ECO:0000256" key="3">
    <source>
        <dbReference type="ARBA" id="ARBA00022448"/>
    </source>
</evidence>
<dbReference type="GO" id="GO:0015473">
    <property type="term" value="F:fimbrial usher porin activity"/>
    <property type="evidence" value="ECO:0007669"/>
    <property type="project" value="InterPro"/>
</dbReference>
<dbReference type="PANTHER" id="PTHR30451">
    <property type="entry name" value="OUTER MEMBRANE USHER PROTEIN"/>
    <property type="match status" value="1"/>
</dbReference>
<feature type="signal peptide" evidence="10">
    <location>
        <begin position="1"/>
        <end position="27"/>
    </location>
</feature>
<keyword evidence="6 10" id="KW-0732">Signal</keyword>
<feature type="compositionally biased region" description="Polar residues" evidence="9">
    <location>
        <begin position="583"/>
        <end position="607"/>
    </location>
</feature>
<dbReference type="Gene3D" id="2.60.40.3110">
    <property type="match status" value="1"/>
</dbReference>
<dbReference type="PANTHER" id="PTHR30451:SF8">
    <property type="entry name" value="FIMBRIAL USHER PROTEIN"/>
    <property type="match status" value="1"/>
</dbReference>
<feature type="chain" id="PRO_5042815538" evidence="10">
    <location>
        <begin position="28"/>
        <end position="799"/>
    </location>
</feature>
<dbReference type="InterPro" id="IPR043142">
    <property type="entry name" value="PapC-like_C_sf"/>
</dbReference>
<dbReference type="InterPro" id="IPR000015">
    <property type="entry name" value="Fimb_usher"/>
</dbReference>
<dbReference type="Pfam" id="PF13954">
    <property type="entry name" value="PapC_N"/>
    <property type="match status" value="1"/>
</dbReference>
<evidence type="ECO:0000256" key="10">
    <source>
        <dbReference type="SAM" id="SignalP"/>
    </source>
</evidence>
<keyword evidence="8" id="KW-0998">Cell outer membrane</keyword>
<keyword evidence="7" id="KW-0472">Membrane</keyword>
<dbReference type="SUPFAM" id="SSF141729">
    <property type="entry name" value="FimD N-terminal domain-like"/>
    <property type="match status" value="1"/>
</dbReference>
<dbReference type="EMBL" id="CP009458">
    <property type="protein sequence ID" value="AIR61147.1"/>
    <property type="molecule type" value="Genomic_DNA"/>
</dbReference>
<evidence type="ECO:0000256" key="9">
    <source>
        <dbReference type="SAM" id="MobiDB-lite"/>
    </source>
</evidence>
<evidence type="ECO:0000313" key="14">
    <source>
        <dbReference type="Proteomes" id="UP000029516"/>
    </source>
</evidence>
<evidence type="ECO:0000256" key="5">
    <source>
        <dbReference type="ARBA" id="ARBA00022692"/>
    </source>
</evidence>
<feature type="compositionally biased region" description="Polar residues" evidence="9">
    <location>
        <begin position="552"/>
        <end position="568"/>
    </location>
</feature>
<name>A0AAN0VTB6_9ENTR</name>
<evidence type="ECO:0000256" key="2">
    <source>
        <dbReference type="ARBA" id="ARBA00008064"/>
    </source>
</evidence>
<keyword evidence="5" id="KW-0812">Transmembrane</keyword>
<sequence length="799" mass="85232">MSLPRLTHLSVAIVGALGLFSVPAAKAEEAIEFDVESLRSQGLDPKLANLFPTAPRFLAGKSLVELKVNGSGRGRIELMFDEQGQPCPDAEFMQKAGLKAPKQAKDARQCIDLTSLWPQAEWTLEPGESKVELVVPQEALASPEEDTGHWQHGGVAGMLNYDAQYSGSRGATSGLEFMQLASEAGFNAGDWIVRSRQTLSRFNGEDSFRHDAAYAQRTFAGLKKVLQAGQIGLGNSMFGGGQVLGVQVFPEQALQGDRGGPALVEGIADSQSVVEVRQQGVLVYSTTVPAGPFRLQGFQLLNTRNDLEVTLNGVDGGKRQFIVPAATLLLNGHAIAPGLSFGMGKMQNQGSGDAPVVGTLATGWVLTPQTTLNGGVFGSDPWRALAASLDSQVWNQTLLSLQLTGAQDKRHGNHGAQASFSVNQPITERLSASANISRQSFGYRELSESVARETQDKSGYTREQYSLGLGWSQEVIGSLSLSWARSSTFDNDVINYLRASWSKGFGRSFVGLSLEQDSGGRHSRGDKRAYLSVSIPFGDGQSVSSYLNTSAGSARSGLRYSNRTSQDRGWSLSADRDLRNRRSSGTASGDLVTSVSQLSGSVGTDSNRYTSYSARASGSLVAHGGGVTPSSYRVDDTFGIAKVGTEKGIRIETPSGPTWTDSRGYAVLPSLSSYQRSTVEVDTRSLPKNVDIANAWNETEAARGSVSHIAFNVIKTRRVLATVIDAQGKPLPYGASVFAESGDFITVVGENGGVFISDADSAGKMDVQSSGKTLCSFRLMLPEQPAQAELYETARASCK</sequence>
<organism evidence="13 14">
    <name type="scientific">Cedecea neteri</name>
    <dbReference type="NCBI Taxonomy" id="158822"/>
    <lineage>
        <taxon>Bacteria</taxon>
        <taxon>Pseudomonadati</taxon>
        <taxon>Pseudomonadota</taxon>
        <taxon>Gammaproteobacteria</taxon>
        <taxon>Enterobacterales</taxon>
        <taxon>Enterobacteriaceae</taxon>
        <taxon>Cedecea</taxon>
    </lineage>
</organism>
<feature type="region of interest" description="Disordered" evidence="9">
    <location>
        <begin position="552"/>
        <end position="607"/>
    </location>
</feature>
<dbReference type="KEGG" id="cem:LH23_10865"/>
<dbReference type="GO" id="GO:0009297">
    <property type="term" value="P:pilus assembly"/>
    <property type="evidence" value="ECO:0007669"/>
    <property type="project" value="InterPro"/>
</dbReference>
<dbReference type="Gene3D" id="3.10.20.410">
    <property type="match status" value="1"/>
</dbReference>